<organism evidence="1 2">
    <name type="scientific">Cordylochernes scorpioides</name>
    <dbReference type="NCBI Taxonomy" id="51811"/>
    <lineage>
        <taxon>Eukaryota</taxon>
        <taxon>Metazoa</taxon>
        <taxon>Ecdysozoa</taxon>
        <taxon>Arthropoda</taxon>
        <taxon>Chelicerata</taxon>
        <taxon>Arachnida</taxon>
        <taxon>Pseudoscorpiones</taxon>
        <taxon>Cheliferoidea</taxon>
        <taxon>Chernetidae</taxon>
        <taxon>Cordylochernes</taxon>
    </lineage>
</organism>
<reference evidence="1 2" key="1">
    <citation type="submission" date="2022-01" db="EMBL/GenBank/DDBJ databases">
        <title>A chromosomal length assembly of Cordylochernes scorpioides.</title>
        <authorList>
            <person name="Zeh D."/>
            <person name="Zeh J."/>
        </authorList>
    </citation>
    <scope>NUCLEOTIDE SEQUENCE [LARGE SCALE GENOMIC DNA]</scope>
    <source>
        <strain evidence="1">IN4F17</strain>
        <tissue evidence="1">Whole Body</tissue>
    </source>
</reference>
<dbReference type="EMBL" id="CP092877">
    <property type="protein sequence ID" value="UYV77848.1"/>
    <property type="molecule type" value="Genomic_DNA"/>
</dbReference>
<proteinExistence type="predicted"/>
<keyword evidence="2" id="KW-1185">Reference proteome</keyword>
<accession>A0ABY6LD79</accession>
<sequence>MQNAHWSLNWPGVVTSPRIYSAVKELLCRLIVFGDIVFFERSLGFDTAVESWSQYLGKCKSRPLWPQGLLGKPVLSSLNYPASPPKYNIEISERQIQDSTAIYLKWSHNKSKYLSFHFAASEGIDQKEKTGEVVPLILIMKGKRFDTKEEIKRKLLDVLRSLMEDATCFAGWEKRWRRCRRIIL</sequence>
<name>A0ABY6LD79_9ARAC</name>
<evidence type="ECO:0000313" key="1">
    <source>
        <dbReference type="EMBL" id="UYV77848.1"/>
    </source>
</evidence>
<dbReference type="Proteomes" id="UP001235939">
    <property type="component" value="Chromosome 15"/>
</dbReference>
<protein>
    <submittedName>
        <fullName evidence="1">Uncharacterized protein</fullName>
    </submittedName>
</protein>
<gene>
    <name evidence="1" type="ORF">LAZ67_15002566</name>
</gene>
<evidence type="ECO:0000313" key="2">
    <source>
        <dbReference type="Proteomes" id="UP001235939"/>
    </source>
</evidence>